<feature type="region of interest" description="Disordered" evidence="1">
    <location>
        <begin position="1"/>
        <end position="49"/>
    </location>
</feature>
<dbReference type="PANTHER" id="PTHR11736">
    <property type="entry name" value="MELANOMA-ASSOCIATED ANTIGEN MAGE ANTIGEN"/>
    <property type="match status" value="1"/>
</dbReference>
<dbReference type="PANTHER" id="PTHR11736:SF14">
    <property type="entry name" value="NSE3 HOMOLOG, SMC5-SMC6 COMPLEX COMPONENT"/>
    <property type="match status" value="1"/>
</dbReference>
<dbReference type="EMBL" id="JBBPFD010000020">
    <property type="protein sequence ID" value="KAK7884121.1"/>
    <property type="molecule type" value="Genomic_DNA"/>
</dbReference>
<comment type="caution">
    <text evidence="3">The sequence shown here is derived from an EMBL/GenBank/DDBJ whole genome shotgun (WGS) entry which is preliminary data.</text>
</comment>
<dbReference type="InterPro" id="IPR041898">
    <property type="entry name" value="MAGE_WH1"/>
</dbReference>
<feature type="domain" description="MAGE" evidence="2">
    <location>
        <begin position="52"/>
        <end position="253"/>
    </location>
</feature>
<dbReference type="AlphaFoldDB" id="A0AAW0MTF5"/>
<dbReference type="Gene3D" id="1.10.10.1200">
    <property type="entry name" value="MAGE homology domain, winged helix WH1 motif"/>
    <property type="match status" value="1"/>
</dbReference>
<dbReference type="PROSITE" id="PS50838">
    <property type="entry name" value="MAGE"/>
    <property type="match status" value="1"/>
</dbReference>
<feature type="compositionally biased region" description="Low complexity" evidence="1">
    <location>
        <begin position="268"/>
        <end position="289"/>
    </location>
</feature>
<sequence>MTQRKRLSNSQGASQNKRRSDPLGEDDGDLPFTQPSSSQVQRGMEKFTNSQVDQKTAEVIQFFLVKDQKKIPVRRADLVKHVIKEYRNVYSEIMKRVHQTFDQVFGLKLVEIDTKNHLYILINKLEPPEGGGAAAVQGPANPKTGLLFVILSVIFMKRGAVKESVIWNTLKKLRVDPGERHEQFGDVKRLVTDEFVRQRYLEYVRIPHTEPVEFEFHWGQRAELEVSKAKILDFMGQLHDQDPQTWSQQYREAHAPPSTPGSSQPHTSSSQPGASQSRRSSSQSRPSQR</sequence>
<evidence type="ECO:0000313" key="3">
    <source>
        <dbReference type="EMBL" id="KAK7884121.1"/>
    </source>
</evidence>
<dbReference type="GO" id="GO:0005634">
    <property type="term" value="C:nucleus"/>
    <property type="evidence" value="ECO:0007669"/>
    <property type="project" value="TreeGrafter"/>
</dbReference>
<dbReference type="Gene3D" id="1.10.10.1210">
    <property type="entry name" value="MAGE homology domain, winged helix WH2 motif"/>
    <property type="match status" value="1"/>
</dbReference>
<name>A0AAW0MTF5_9GOBI</name>
<gene>
    <name evidence="3" type="ORF">WMY93_027244</name>
</gene>
<reference evidence="4" key="1">
    <citation type="submission" date="2024-04" db="EMBL/GenBank/DDBJ databases">
        <title>Salinicola lusitanus LLJ914,a marine bacterium isolated from the Okinawa Trough.</title>
        <authorList>
            <person name="Li J."/>
        </authorList>
    </citation>
    <scope>NUCLEOTIDE SEQUENCE [LARGE SCALE GENOMIC DNA]</scope>
</reference>
<accession>A0AAW0MTF5</accession>
<feature type="region of interest" description="Disordered" evidence="1">
    <location>
        <begin position="244"/>
        <end position="289"/>
    </location>
</feature>
<dbReference type="InterPro" id="IPR041899">
    <property type="entry name" value="MAGE_WH2"/>
</dbReference>
<evidence type="ECO:0000256" key="1">
    <source>
        <dbReference type="SAM" id="MobiDB-lite"/>
    </source>
</evidence>
<dbReference type="FunFam" id="1.10.10.1210:FF:000001">
    <property type="entry name" value="melanoma-associated antigen D1"/>
    <property type="match status" value="1"/>
</dbReference>
<protein>
    <recommendedName>
        <fullName evidence="2">MAGE domain-containing protein</fullName>
    </recommendedName>
</protein>
<proteinExistence type="predicted"/>
<evidence type="ECO:0000313" key="4">
    <source>
        <dbReference type="Proteomes" id="UP001460270"/>
    </source>
</evidence>
<dbReference type="Proteomes" id="UP001460270">
    <property type="component" value="Unassembled WGS sequence"/>
</dbReference>
<dbReference type="InterPro" id="IPR002190">
    <property type="entry name" value="MHD_dom"/>
</dbReference>
<keyword evidence="4" id="KW-1185">Reference proteome</keyword>
<dbReference type="InterPro" id="IPR037445">
    <property type="entry name" value="MAGE"/>
</dbReference>
<dbReference type="SMART" id="SM01373">
    <property type="entry name" value="MAGE"/>
    <property type="match status" value="1"/>
</dbReference>
<dbReference type="Pfam" id="PF01454">
    <property type="entry name" value="MAGE"/>
    <property type="match status" value="1"/>
</dbReference>
<organism evidence="3 4">
    <name type="scientific">Mugilogobius chulae</name>
    <name type="common">yellowstripe goby</name>
    <dbReference type="NCBI Taxonomy" id="88201"/>
    <lineage>
        <taxon>Eukaryota</taxon>
        <taxon>Metazoa</taxon>
        <taxon>Chordata</taxon>
        <taxon>Craniata</taxon>
        <taxon>Vertebrata</taxon>
        <taxon>Euteleostomi</taxon>
        <taxon>Actinopterygii</taxon>
        <taxon>Neopterygii</taxon>
        <taxon>Teleostei</taxon>
        <taxon>Neoteleostei</taxon>
        <taxon>Acanthomorphata</taxon>
        <taxon>Gobiaria</taxon>
        <taxon>Gobiiformes</taxon>
        <taxon>Gobioidei</taxon>
        <taxon>Gobiidae</taxon>
        <taxon>Gobionellinae</taxon>
        <taxon>Mugilogobius</taxon>
    </lineage>
</organism>
<feature type="compositionally biased region" description="Polar residues" evidence="1">
    <location>
        <begin position="33"/>
        <end position="49"/>
    </location>
</feature>
<evidence type="ECO:0000259" key="2">
    <source>
        <dbReference type="PROSITE" id="PS50838"/>
    </source>
</evidence>